<name>A0ABP3Y5A9_9FLAO</name>
<dbReference type="InterPro" id="IPR027545">
    <property type="entry name" value="Kynurenine_monooxygenase"/>
</dbReference>
<proteinExistence type="inferred from homology"/>
<comment type="cofactor">
    <cofactor evidence="1 9">
        <name>FAD</name>
        <dbReference type="ChEBI" id="CHEBI:57692"/>
    </cofactor>
</comment>
<comment type="similarity">
    <text evidence="9">Belongs to the aromatic-ring hydroxylase family. KMO subfamily.</text>
</comment>
<evidence type="ECO:0000256" key="3">
    <source>
        <dbReference type="ARBA" id="ARBA00022642"/>
    </source>
</evidence>
<dbReference type="InterPro" id="IPR002938">
    <property type="entry name" value="FAD-bd"/>
</dbReference>
<evidence type="ECO:0000256" key="2">
    <source>
        <dbReference type="ARBA" id="ARBA00022630"/>
    </source>
</evidence>
<dbReference type="PANTHER" id="PTHR46028:SF2">
    <property type="entry name" value="KYNURENINE 3-MONOOXYGENASE"/>
    <property type="match status" value="1"/>
</dbReference>
<dbReference type="SUPFAM" id="SSF51905">
    <property type="entry name" value="FAD/NAD(P)-binding domain"/>
    <property type="match status" value="1"/>
</dbReference>
<dbReference type="RefSeq" id="WP_343790113.1">
    <property type="nucleotide sequence ID" value="NZ_BAAAFH010000022.1"/>
</dbReference>
<dbReference type="Pfam" id="PF01494">
    <property type="entry name" value="FAD_binding_3"/>
    <property type="match status" value="1"/>
</dbReference>
<evidence type="ECO:0000256" key="5">
    <source>
        <dbReference type="ARBA" id="ARBA00022857"/>
    </source>
</evidence>
<keyword evidence="5 9" id="KW-0521">NADP</keyword>
<dbReference type="InterPro" id="IPR036188">
    <property type="entry name" value="FAD/NAD-bd_sf"/>
</dbReference>
<evidence type="ECO:0000256" key="4">
    <source>
        <dbReference type="ARBA" id="ARBA00022827"/>
    </source>
</evidence>
<dbReference type="PANTHER" id="PTHR46028">
    <property type="entry name" value="KYNURENINE 3-MONOOXYGENASE"/>
    <property type="match status" value="1"/>
</dbReference>
<comment type="pathway">
    <text evidence="9">Cofactor biosynthesis; NAD(+) biosynthesis; quinolinate from L-kynurenine: step 1/3.</text>
</comment>
<comment type="caution">
    <text evidence="11">The sequence shown here is derived from an EMBL/GenBank/DDBJ whole genome shotgun (WGS) entry which is preliminary data.</text>
</comment>
<gene>
    <name evidence="9" type="primary">kmo</name>
    <name evidence="11" type="ORF">GCM10009118_31190</name>
</gene>
<organism evidence="11 12">
    <name type="scientific">Wandonia haliotis</name>
    <dbReference type="NCBI Taxonomy" id="574963"/>
    <lineage>
        <taxon>Bacteria</taxon>
        <taxon>Pseudomonadati</taxon>
        <taxon>Bacteroidota</taxon>
        <taxon>Flavobacteriia</taxon>
        <taxon>Flavobacteriales</taxon>
        <taxon>Crocinitomicaceae</taxon>
        <taxon>Wandonia</taxon>
    </lineage>
</organism>
<protein>
    <recommendedName>
        <fullName evidence="9">Kynurenine 3-monooxygenase</fullName>
        <ecNumber evidence="9">1.14.13.9</ecNumber>
    </recommendedName>
    <alternativeName>
        <fullName evidence="9">Kynurenine 3-hydroxylase</fullName>
    </alternativeName>
</protein>
<keyword evidence="4 9" id="KW-0274">FAD</keyword>
<evidence type="ECO:0000256" key="6">
    <source>
        <dbReference type="ARBA" id="ARBA00023002"/>
    </source>
</evidence>
<keyword evidence="3 9" id="KW-0662">Pyridine nucleotide biosynthesis</keyword>
<evidence type="ECO:0000313" key="11">
    <source>
        <dbReference type="EMBL" id="GAA0876709.1"/>
    </source>
</evidence>
<accession>A0ABP3Y5A9</accession>
<keyword evidence="12" id="KW-1185">Reference proteome</keyword>
<evidence type="ECO:0000313" key="12">
    <source>
        <dbReference type="Proteomes" id="UP001501126"/>
    </source>
</evidence>
<evidence type="ECO:0000259" key="10">
    <source>
        <dbReference type="Pfam" id="PF01494"/>
    </source>
</evidence>
<dbReference type="Proteomes" id="UP001501126">
    <property type="component" value="Unassembled WGS sequence"/>
</dbReference>
<comment type="catalytic activity">
    <reaction evidence="8 9">
        <text>L-kynurenine + NADPH + O2 + H(+) = 3-hydroxy-L-kynurenine + NADP(+) + H2O</text>
        <dbReference type="Rhea" id="RHEA:20545"/>
        <dbReference type="ChEBI" id="CHEBI:15377"/>
        <dbReference type="ChEBI" id="CHEBI:15378"/>
        <dbReference type="ChEBI" id="CHEBI:15379"/>
        <dbReference type="ChEBI" id="CHEBI:57783"/>
        <dbReference type="ChEBI" id="CHEBI:57959"/>
        <dbReference type="ChEBI" id="CHEBI:58125"/>
        <dbReference type="ChEBI" id="CHEBI:58349"/>
        <dbReference type="EC" id="1.14.13.9"/>
    </reaction>
</comment>
<sequence>MQNVAVVGAGLVGSLQAILLAKRGFKVDVYERRPDLRKAEILAGRSINLALSDRGWKALDKAGISDEIRKIAIPMFGRKMHAVDGTLTYQPYGKENQAIFSVSRGGLNQKLMNLADDYPEIGYYFNMRCEDIDFDSNTIRFTDTEKDQIVEKSYDAVFATDGAFSAVRNRMMKYPMFDYSQSYLSHGYKELVIPPNEDGSHKIDKNCLHIWPRGEFMMIALANLDGSFTVTLFFPMEGELSFASIDTPEKVKDFFEKTFPDSIPLMPTLLEDYFSNPTSTLVTVRCNPWNHGTQAVLMGDAAHAVVPFYGQGMNAGFEDCTVFDELLEQYGDDWNTIFSEYSRLRVPDGNAIADLALNNYIEMRDSTADPDFLLRKKIERKFSDLYPNDWMPLYEQVTFSHIRYSDALKRGQYQRGIMDEIMQTEGIYEKWDSEEIMNRIAEKAKTK</sequence>
<keyword evidence="7 9" id="KW-0503">Monooxygenase</keyword>
<evidence type="ECO:0000256" key="9">
    <source>
        <dbReference type="HAMAP-Rule" id="MF_01971"/>
    </source>
</evidence>
<dbReference type="HAMAP" id="MF_01971">
    <property type="entry name" value="Kynurenine_monooxygenase"/>
    <property type="match status" value="1"/>
</dbReference>
<reference evidence="12" key="1">
    <citation type="journal article" date="2019" name="Int. J. Syst. Evol. Microbiol.">
        <title>The Global Catalogue of Microorganisms (GCM) 10K type strain sequencing project: providing services to taxonomists for standard genome sequencing and annotation.</title>
        <authorList>
            <consortium name="The Broad Institute Genomics Platform"/>
            <consortium name="The Broad Institute Genome Sequencing Center for Infectious Disease"/>
            <person name="Wu L."/>
            <person name="Ma J."/>
        </authorList>
    </citation>
    <scope>NUCLEOTIDE SEQUENCE [LARGE SCALE GENOMIC DNA]</scope>
    <source>
        <strain evidence="12">JCM 16083</strain>
    </source>
</reference>
<evidence type="ECO:0000256" key="1">
    <source>
        <dbReference type="ARBA" id="ARBA00001974"/>
    </source>
</evidence>
<dbReference type="EMBL" id="BAAAFH010000022">
    <property type="protein sequence ID" value="GAA0876709.1"/>
    <property type="molecule type" value="Genomic_DNA"/>
</dbReference>
<feature type="domain" description="FAD-binding" evidence="10">
    <location>
        <begin position="3"/>
        <end position="322"/>
    </location>
</feature>
<dbReference type="Gene3D" id="3.50.50.60">
    <property type="entry name" value="FAD/NAD(P)-binding domain"/>
    <property type="match status" value="1"/>
</dbReference>
<keyword evidence="2 9" id="KW-0285">Flavoprotein</keyword>
<dbReference type="EC" id="1.14.13.9" evidence="9"/>
<evidence type="ECO:0000256" key="8">
    <source>
        <dbReference type="ARBA" id="ARBA00047818"/>
    </source>
</evidence>
<dbReference type="PRINTS" id="PR00420">
    <property type="entry name" value="RNGMNOXGNASE"/>
</dbReference>
<evidence type="ECO:0000256" key="7">
    <source>
        <dbReference type="ARBA" id="ARBA00023033"/>
    </source>
</evidence>
<keyword evidence="6 9" id="KW-0560">Oxidoreductase</keyword>
<comment type="function">
    <text evidence="9">Catalyzes the hydroxylation of L-kynurenine (L-Kyn) to form 3-hydroxy-L-kynurenine (L-3OHKyn). Required for synthesis of quinolinic acid.</text>
</comment>